<dbReference type="HOGENOM" id="CLU_1648863_0_0_9"/>
<reference evidence="1 2" key="2">
    <citation type="submission" date="2009-02" db="EMBL/GenBank/DDBJ databases">
        <title>Draft genome sequence of Blautia hydrogenotrophica DSM 10507 (Ruminococcus hydrogenotrophicus DSM 10507).</title>
        <authorList>
            <person name="Sudarsanam P."/>
            <person name="Ley R."/>
            <person name="Guruge J."/>
            <person name="Turnbaugh P.J."/>
            <person name="Mahowald M."/>
            <person name="Liep D."/>
            <person name="Gordon J."/>
        </authorList>
    </citation>
    <scope>NUCLEOTIDE SEQUENCE [LARGE SCALE GENOMIC DNA]</scope>
    <source>
        <strain evidence="2">DSM 10507 / JCM 14656 / S5a33</strain>
    </source>
</reference>
<accession>C0CLP4</accession>
<dbReference type="PATRIC" id="fig|476272.21.peg.2156"/>
<evidence type="ECO:0000313" key="2">
    <source>
        <dbReference type="Proteomes" id="UP000003100"/>
    </source>
</evidence>
<dbReference type="EMBL" id="ACBZ01000090">
    <property type="protein sequence ID" value="EEG49306.1"/>
    <property type="molecule type" value="Genomic_DNA"/>
</dbReference>
<name>C0CLP4_BLAHS</name>
<comment type="caution">
    <text evidence="1">The sequence shown here is derived from an EMBL/GenBank/DDBJ whole genome shotgun (WGS) entry which is preliminary data.</text>
</comment>
<evidence type="ECO:0000313" key="1">
    <source>
        <dbReference type="EMBL" id="EEG49306.1"/>
    </source>
</evidence>
<sequence length="160" mass="17822">MQAYKEGIPIYSDTVTIFNKYEDQTGAIHWYPHVLSGVDLIIDKAANVAKTGLDSADTANLHVKYHSGDGTVMVGDKPYLSPKEWEKQPNDDLPGSITFASGDFFMQGEYAETPILDSDYANRVDSGFYDYINKRHDYVFLITTVGGPYTVIPHFEIGGK</sequence>
<gene>
    <name evidence="1" type="ORF">RUMHYD_01779</name>
</gene>
<dbReference type="Proteomes" id="UP000003100">
    <property type="component" value="Unassembled WGS sequence"/>
</dbReference>
<organism evidence="1 2">
    <name type="scientific">Blautia hydrogenotrophica (strain DSM 10507 / JCM 14656 / S5a33)</name>
    <name type="common">Ruminococcus hydrogenotrophicus</name>
    <dbReference type="NCBI Taxonomy" id="476272"/>
    <lineage>
        <taxon>Bacteria</taxon>
        <taxon>Bacillati</taxon>
        <taxon>Bacillota</taxon>
        <taxon>Clostridia</taxon>
        <taxon>Lachnospirales</taxon>
        <taxon>Lachnospiraceae</taxon>
        <taxon>Blautia</taxon>
    </lineage>
</organism>
<dbReference type="RefSeq" id="WP_005948626.1">
    <property type="nucleotide sequence ID" value="NZ_CP136423.1"/>
</dbReference>
<dbReference type="AlphaFoldDB" id="C0CLP4"/>
<dbReference type="GeneID" id="86822020"/>
<reference evidence="1 2" key="1">
    <citation type="submission" date="2009-01" db="EMBL/GenBank/DDBJ databases">
        <authorList>
            <person name="Fulton L."/>
            <person name="Clifton S."/>
            <person name="Fulton B."/>
            <person name="Xu J."/>
            <person name="Minx P."/>
            <person name="Pepin K.H."/>
            <person name="Johnson M."/>
            <person name="Bhonagiri V."/>
            <person name="Nash W.E."/>
            <person name="Mardis E.R."/>
            <person name="Wilson R.K."/>
        </authorList>
    </citation>
    <scope>NUCLEOTIDE SEQUENCE [LARGE SCALE GENOMIC DNA]</scope>
    <source>
        <strain evidence="2">DSM 10507 / JCM 14656 / S5a33</strain>
    </source>
</reference>
<dbReference type="eggNOG" id="ENOG5033MHP">
    <property type="taxonomic scope" value="Bacteria"/>
</dbReference>
<keyword evidence="2" id="KW-1185">Reference proteome</keyword>
<protein>
    <submittedName>
        <fullName evidence="1">Uncharacterized protein</fullName>
    </submittedName>
</protein>
<proteinExistence type="predicted"/>